<dbReference type="Gene3D" id="1.25.40.10">
    <property type="entry name" value="Tetratricopeptide repeat domain"/>
    <property type="match status" value="2"/>
</dbReference>
<protein>
    <recommendedName>
        <fullName evidence="3">TPR-like protein</fullName>
    </recommendedName>
</protein>
<dbReference type="Gene3D" id="3.40.50.300">
    <property type="entry name" value="P-loop containing nucleotide triphosphate hydrolases"/>
    <property type="match status" value="1"/>
</dbReference>
<sequence length="943" mass="104766">MLFLQTSRVPQPPTFMQLSKSILNVSAFAALPMASTQEAAKELIDSRGRMNYTSPEHSSTTTFFYDEAFFFPAFTATQKRNTRPCDLNEARSHASNGEIPSQNTFIDSDVNTAYHMANQDLGQDQSLSLSNVRQCPTPSQYFTGRKEALSRLGKIFSAPVVTLFGPDQHMLASFVRHTFSTRAVFLLASSAEALAVGLAQTSLQDPQVLTATLLVLENTHPSLVLADHLPACCSSPVLITSTNHAVSHLASSPAYGFQLPDHPNQQIMNKLRGSVQKALEPKQHIVTLVASGGTGKTQTVLKFISDNSSRFSNIWFFDATSDTTLTADFKALGKVASVGEDVKDVRDFLARMDHNWLCIFDNADDKELYLKDYIPSCSHGNIIITSRLLEASQMDSPGCHLEFGDLNKDDAIELLLKYAHKESSETNKSLAAEIADTLGCNALALSTSGAYILTTRTCTLSNYLGHFNKKRKEILNYRLRSLDSYQRTIFSAFKMNFENLSLPTQYLMQICAYIHPTAIPMEMFIRAASFEGNDIGSADLHRPTQAISLTEKFLSLFGEADSWDDSVNELCQLSLASYDDLQNTLTFHSVIHKCVRETVPSEVDMAQAAMIGGHTCEPYAIRKSTHCPCTDLLARIFWDSGFWAQTEALEEQTVMISKEGLGQRHPDTLMAMIKLGATYRTRGKLEAAEYTDQEAVSLCKDVHGENHPDTVLSMANLAATYQARGKLEEAERLKEEVLSIRKVILGERHPATLTSMSNLAFTYKHRGNLEAAEKLEEQVLALRKDILGEHHPNTLTSIANLAFTYRQLGRLEAAERLAEEVLSLRKHLLGKHHPDTLSSMDHLALTYQARGKLEIAEKMEEEVLPLRKEFLGEHHPDTLRSMHNLAAIYHELNKLEEAEILAEQVLLLRKDALGEHHPDTLSSMAKLAAVYQARGKSEASDGT</sequence>
<dbReference type="OrthoDB" id="1658288at2759"/>
<gene>
    <name evidence="1" type="ORF">BDP27DRAFT_1427696</name>
</gene>
<accession>A0A9P5U0I9</accession>
<evidence type="ECO:0008006" key="3">
    <source>
        <dbReference type="Google" id="ProtNLM"/>
    </source>
</evidence>
<dbReference type="InterPro" id="IPR027417">
    <property type="entry name" value="P-loop_NTPase"/>
</dbReference>
<dbReference type="SUPFAM" id="SSF48452">
    <property type="entry name" value="TPR-like"/>
    <property type="match status" value="2"/>
</dbReference>
<dbReference type="PANTHER" id="PTHR46082">
    <property type="entry name" value="ATP/GTP-BINDING PROTEIN-RELATED"/>
    <property type="match status" value="1"/>
</dbReference>
<dbReference type="AlphaFoldDB" id="A0A9P5U0I9"/>
<dbReference type="EMBL" id="JADNRY010000166">
    <property type="protein sequence ID" value="KAF9062640.1"/>
    <property type="molecule type" value="Genomic_DNA"/>
</dbReference>
<dbReference type="Pfam" id="PF13424">
    <property type="entry name" value="TPR_12"/>
    <property type="match status" value="2"/>
</dbReference>
<dbReference type="PANTHER" id="PTHR46082:SF11">
    <property type="entry name" value="AAA+ ATPASE DOMAIN-CONTAINING PROTEIN-RELATED"/>
    <property type="match status" value="1"/>
</dbReference>
<dbReference type="InterPro" id="IPR011990">
    <property type="entry name" value="TPR-like_helical_dom_sf"/>
</dbReference>
<name>A0A9P5U0I9_9AGAR</name>
<dbReference type="Pfam" id="PF13374">
    <property type="entry name" value="TPR_10"/>
    <property type="match status" value="2"/>
</dbReference>
<organism evidence="1 2">
    <name type="scientific">Rhodocollybia butyracea</name>
    <dbReference type="NCBI Taxonomy" id="206335"/>
    <lineage>
        <taxon>Eukaryota</taxon>
        <taxon>Fungi</taxon>
        <taxon>Dikarya</taxon>
        <taxon>Basidiomycota</taxon>
        <taxon>Agaricomycotina</taxon>
        <taxon>Agaricomycetes</taxon>
        <taxon>Agaricomycetidae</taxon>
        <taxon>Agaricales</taxon>
        <taxon>Marasmiineae</taxon>
        <taxon>Omphalotaceae</taxon>
        <taxon>Rhodocollybia</taxon>
    </lineage>
</organism>
<evidence type="ECO:0000313" key="2">
    <source>
        <dbReference type="Proteomes" id="UP000772434"/>
    </source>
</evidence>
<dbReference type="SUPFAM" id="SSF52540">
    <property type="entry name" value="P-loop containing nucleoside triphosphate hydrolases"/>
    <property type="match status" value="1"/>
</dbReference>
<reference evidence="1" key="1">
    <citation type="submission" date="2020-11" db="EMBL/GenBank/DDBJ databases">
        <authorList>
            <consortium name="DOE Joint Genome Institute"/>
            <person name="Ahrendt S."/>
            <person name="Riley R."/>
            <person name="Andreopoulos W."/>
            <person name="Labutti K."/>
            <person name="Pangilinan J."/>
            <person name="Ruiz-Duenas F.J."/>
            <person name="Barrasa J.M."/>
            <person name="Sanchez-Garcia M."/>
            <person name="Camarero S."/>
            <person name="Miyauchi S."/>
            <person name="Serrano A."/>
            <person name="Linde D."/>
            <person name="Babiker R."/>
            <person name="Drula E."/>
            <person name="Ayuso-Fernandez I."/>
            <person name="Pacheco R."/>
            <person name="Padilla G."/>
            <person name="Ferreira P."/>
            <person name="Barriuso J."/>
            <person name="Kellner H."/>
            <person name="Castanera R."/>
            <person name="Alfaro M."/>
            <person name="Ramirez L."/>
            <person name="Pisabarro A.G."/>
            <person name="Kuo A."/>
            <person name="Tritt A."/>
            <person name="Lipzen A."/>
            <person name="He G."/>
            <person name="Yan M."/>
            <person name="Ng V."/>
            <person name="Cullen D."/>
            <person name="Martin F."/>
            <person name="Rosso M.-N."/>
            <person name="Henrissat B."/>
            <person name="Hibbett D."/>
            <person name="Martinez A.T."/>
            <person name="Grigoriev I.V."/>
        </authorList>
    </citation>
    <scope>NUCLEOTIDE SEQUENCE</scope>
    <source>
        <strain evidence="1">AH 40177</strain>
    </source>
</reference>
<dbReference type="SMART" id="SM00028">
    <property type="entry name" value="TPR"/>
    <property type="match status" value="5"/>
</dbReference>
<dbReference type="InterPro" id="IPR019734">
    <property type="entry name" value="TPR_rpt"/>
</dbReference>
<evidence type="ECO:0000313" key="1">
    <source>
        <dbReference type="EMBL" id="KAF9062640.1"/>
    </source>
</evidence>
<dbReference type="PRINTS" id="PR00381">
    <property type="entry name" value="KINESINLIGHT"/>
</dbReference>
<proteinExistence type="predicted"/>
<dbReference type="Proteomes" id="UP000772434">
    <property type="component" value="Unassembled WGS sequence"/>
</dbReference>
<keyword evidence="2" id="KW-1185">Reference proteome</keyword>
<comment type="caution">
    <text evidence="1">The sequence shown here is derived from an EMBL/GenBank/DDBJ whole genome shotgun (WGS) entry which is preliminary data.</text>
</comment>
<dbReference type="InterPro" id="IPR053137">
    <property type="entry name" value="NLR-like"/>
</dbReference>